<evidence type="ECO:0000256" key="1">
    <source>
        <dbReference type="SAM" id="MobiDB-lite"/>
    </source>
</evidence>
<accession>A0A6G1H712</accession>
<protein>
    <submittedName>
        <fullName evidence="2">Uncharacterized protein</fullName>
    </submittedName>
</protein>
<evidence type="ECO:0000313" key="3">
    <source>
        <dbReference type="Proteomes" id="UP000800041"/>
    </source>
</evidence>
<evidence type="ECO:0000313" key="2">
    <source>
        <dbReference type="EMBL" id="KAF1988854.1"/>
    </source>
</evidence>
<dbReference type="AlphaFoldDB" id="A0A6G1H712"/>
<dbReference type="EMBL" id="ML977147">
    <property type="protein sequence ID" value="KAF1988854.1"/>
    <property type="molecule type" value="Genomic_DNA"/>
</dbReference>
<proteinExistence type="predicted"/>
<name>A0A6G1H712_9PEZI</name>
<feature type="compositionally biased region" description="Basic and acidic residues" evidence="1">
    <location>
        <begin position="159"/>
        <end position="198"/>
    </location>
</feature>
<gene>
    <name evidence="2" type="ORF">K402DRAFT_452596</name>
</gene>
<organism evidence="2 3">
    <name type="scientific">Aulographum hederae CBS 113979</name>
    <dbReference type="NCBI Taxonomy" id="1176131"/>
    <lineage>
        <taxon>Eukaryota</taxon>
        <taxon>Fungi</taxon>
        <taxon>Dikarya</taxon>
        <taxon>Ascomycota</taxon>
        <taxon>Pezizomycotina</taxon>
        <taxon>Dothideomycetes</taxon>
        <taxon>Pleosporomycetidae</taxon>
        <taxon>Aulographales</taxon>
        <taxon>Aulographaceae</taxon>
    </lineage>
</organism>
<dbReference type="Proteomes" id="UP000800041">
    <property type="component" value="Unassembled WGS sequence"/>
</dbReference>
<sequence>MSVDVNKHIFSDFGRLWSVLKSIPVDELRHSAKHGPKPEPGIMAKELGRRGLAQMVRDGWDAEYTNLVKLQLERDEGLISPGGEPPASPVLGDALRQAEHDLEDPEILEATPVKMWRVEWGGWVENENGEERWQWKAEAMDKLSSEAMEAVRKLKRTLKDASRKGLRRGDASDASDNQREKTRTRSNNENEHDGKSGRGAEAPAGKQFEARDEFTELDEVDKQFIREAMLGREAAMEEDKQRWDFIRDNETAIYQLVYETAIVEAGREKEKKLESSHIPGY</sequence>
<feature type="region of interest" description="Disordered" evidence="1">
    <location>
        <begin position="159"/>
        <end position="212"/>
    </location>
</feature>
<reference evidence="2" key="1">
    <citation type="journal article" date="2020" name="Stud. Mycol.">
        <title>101 Dothideomycetes genomes: a test case for predicting lifestyles and emergence of pathogens.</title>
        <authorList>
            <person name="Haridas S."/>
            <person name="Albert R."/>
            <person name="Binder M."/>
            <person name="Bloem J."/>
            <person name="Labutti K."/>
            <person name="Salamov A."/>
            <person name="Andreopoulos B."/>
            <person name="Baker S."/>
            <person name="Barry K."/>
            <person name="Bills G."/>
            <person name="Bluhm B."/>
            <person name="Cannon C."/>
            <person name="Castanera R."/>
            <person name="Culley D."/>
            <person name="Daum C."/>
            <person name="Ezra D."/>
            <person name="Gonzalez J."/>
            <person name="Henrissat B."/>
            <person name="Kuo A."/>
            <person name="Liang C."/>
            <person name="Lipzen A."/>
            <person name="Lutzoni F."/>
            <person name="Magnuson J."/>
            <person name="Mondo S."/>
            <person name="Nolan M."/>
            <person name="Ohm R."/>
            <person name="Pangilinan J."/>
            <person name="Park H.-J."/>
            <person name="Ramirez L."/>
            <person name="Alfaro M."/>
            <person name="Sun H."/>
            <person name="Tritt A."/>
            <person name="Yoshinaga Y."/>
            <person name="Zwiers L.-H."/>
            <person name="Turgeon B."/>
            <person name="Goodwin S."/>
            <person name="Spatafora J."/>
            <person name="Crous P."/>
            <person name="Grigoriev I."/>
        </authorList>
    </citation>
    <scope>NUCLEOTIDE SEQUENCE</scope>
    <source>
        <strain evidence="2">CBS 113979</strain>
    </source>
</reference>
<keyword evidence="3" id="KW-1185">Reference proteome</keyword>